<proteinExistence type="predicted"/>
<gene>
    <name evidence="2" type="ORF">CEE69_11050</name>
</gene>
<keyword evidence="3" id="KW-1185">Reference proteome</keyword>
<feature type="domain" description="Nucleoside phosphorylase" evidence="1">
    <location>
        <begin position="17"/>
        <end position="253"/>
    </location>
</feature>
<dbReference type="EMBL" id="NIZW01000008">
    <property type="protein sequence ID" value="PHQ34973.1"/>
    <property type="molecule type" value="Genomic_DNA"/>
</dbReference>
<name>A0A2G1W7G4_9BACT</name>
<comment type="caution">
    <text evidence="2">The sequence shown here is derived from an EMBL/GenBank/DDBJ whole genome shotgun (WGS) entry which is preliminary data.</text>
</comment>
<dbReference type="GO" id="GO:0005829">
    <property type="term" value="C:cytosol"/>
    <property type="evidence" value="ECO:0007669"/>
    <property type="project" value="TreeGrafter"/>
</dbReference>
<organism evidence="2 3">
    <name type="scientific">Rhodopirellula bahusiensis</name>
    <dbReference type="NCBI Taxonomy" id="2014065"/>
    <lineage>
        <taxon>Bacteria</taxon>
        <taxon>Pseudomonadati</taxon>
        <taxon>Planctomycetota</taxon>
        <taxon>Planctomycetia</taxon>
        <taxon>Pirellulales</taxon>
        <taxon>Pirellulaceae</taxon>
        <taxon>Rhodopirellula</taxon>
    </lineage>
</organism>
<dbReference type="GO" id="GO:0008782">
    <property type="term" value="F:adenosylhomocysteine nucleosidase activity"/>
    <property type="evidence" value="ECO:0007669"/>
    <property type="project" value="TreeGrafter"/>
</dbReference>
<dbReference type="SUPFAM" id="SSF53167">
    <property type="entry name" value="Purine and uridine phosphorylases"/>
    <property type="match status" value="1"/>
</dbReference>
<dbReference type="GO" id="GO:0009116">
    <property type="term" value="P:nucleoside metabolic process"/>
    <property type="evidence" value="ECO:0007669"/>
    <property type="project" value="InterPro"/>
</dbReference>
<dbReference type="Pfam" id="PF01048">
    <property type="entry name" value="PNP_UDP_1"/>
    <property type="match status" value="1"/>
</dbReference>
<dbReference type="OrthoDB" id="3665249at2"/>
<evidence type="ECO:0000259" key="1">
    <source>
        <dbReference type="Pfam" id="PF01048"/>
    </source>
</evidence>
<dbReference type="GO" id="GO:0019284">
    <property type="term" value="P:L-methionine salvage from S-adenosylmethionine"/>
    <property type="evidence" value="ECO:0007669"/>
    <property type="project" value="TreeGrafter"/>
</dbReference>
<evidence type="ECO:0000313" key="2">
    <source>
        <dbReference type="EMBL" id="PHQ34973.1"/>
    </source>
</evidence>
<dbReference type="InterPro" id="IPR035994">
    <property type="entry name" value="Nucleoside_phosphorylase_sf"/>
</dbReference>
<dbReference type="InterPro" id="IPR000845">
    <property type="entry name" value="Nucleoside_phosphorylase_d"/>
</dbReference>
<protein>
    <submittedName>
        <fullName evidence="2">Nucleoside phosphorylase-like protein</fullName>
    </submittedName>
</protein>
<dbReference type="PANTHER" id="PTHR46832:SF1">
    <property type="entry name" value="5'-METHYLTHIOADENOSINE_S-ADENOSYLHOMOCYSTEINE NUCLEOSIDASE"/>
    <property type="match status" value="1"/>
</dbReference>
<dbReference type="AlphaFoldDB" id="A0A2G1W7G4"/>
<reference evidence="2 3" key="1">
    <citation type="submission" date="2017-06" db="EMBL/GenBank/DDBJ databases">
        <title>Description of Rhodopirellula bahusiensis sp. nov.</title>
        <authorList>
            <person name="Kizina J."/>
            <person name="Harder J."/>
        </authorList>
    </citation>
    <scope>NUCLEOTIDE SEQUENCE [LARGE SCALE GENOMIC DNA]</scope>
    <source>
        <strain evidence="2 3">SWK21</strain>
    </source>
</reference>
<dbReference type="Proteomes" id="UP000225740">
    <property type="component" value="Unassembled WGS sequence"/>
</dbReference>
<sequence>MSEDSESVPDFPLCDTLILTAVSSELDALSQQCKQFGISFKKRHHPFLGSYYDLGLIGFENVIAVRSRSMGPLGYGGSAELASRFQRATGATSVIQLGMAFGVEESTQQIGDVLVSTEVIPYDHRHYRDALSENGYLVNYDSATRMNAAEKTVNALRQFRIEKPASDYNVYFGAILSGAAIVHSSAFRDELTRLVPAGNHRIVGGEMEGIGLLGVTKHPIWCVVKGISDFADANRDRIIEESRVIACRNASHFLLSSMTSSNTVTAAEHS</sequence>
<dbReference type="GO" id="GO:0008930">
    <property type="term" value="F:methylthioadenosine nucleosidase activity"/>
    <property type="evidence" value="ECO:0007669"/>
    <property type="project" value="TreeGrafter"/>
</dbReference>
<dbReference type="PANTHER" id="PTHR46832">
    <property type="entry name" value="5'-METHYLTHIOADENOSINE/S-ADENOSYLHOMOCYSTEINE NUCLEOSIDASE"/>
    <property type="match status" value="1"/>
</dbReference>
<accession>A0A2G1W7G4</accession>
<evidence type="ECO:0000313" key="3">
    <source>
        <dbReference type="Proteomes" id="UP000225740"/>
    </source>
</evidence>
<dbReference type="Gene3D" id="3.40.50.1580">
    <property type="entry name" value="Nucleoside phosphorylase domain"/>
    <property type="match status" value="1"/>
</dbReference>